<keyword evidence="2" id="KW-1185">Reference proteome</keyword>
<protein>
    <submittedName>
        <fullName evidence="1">Zip-domain-containing protein</fullName>
    </submittedName>
</protein>
<proteinExistence type="predicted"/>
<name>A0ACD1GCT9_9EURO</name>
<dbReference type="Proteomes" id="UP000249057">
    <property type="component" value="Unassembled WGS sequence"/>
</dbReference>
<organism evidence="1 2">
    <name type="scientific">Aspergillus brunneoviolaceus CBS 621.78</name>
    <dbReference type="NCBI Taxonomy" id="1450534"/>
    <lineage>
        <taxon>Eukaryota</taxon>
        <taxon>Fungi</taxon>
        <taxon>Dikarya</taxon>
        <taxon>Ascomycota</taxon>
        <taxon>Pezizomycotina</taxon>
        <taxon>Eurotiomycetes</taxon>
        <taxon>Eurotiomycetidae</taxon>
        <taxon>Eurotiales</taxon>
        <taxon>Aspergillaceae</taxon>
        <taxon>Aspergillus</taxon>
        <taxon>Aspergillus subgen. Circumdati</taxon>
    </lineage>
</organism>
<sequence length="933" mass="102710">MSCHICSRPPTSNLRRICSTCARNRLYQLRIEYSQLLLEKESIKQQIEAAVLLSKLGEDPTENESISDVCLDGVFPSWVSRRIVEKEAGSSAKVTLLTNHIEGLVGDIREKRLEISRRRLFERETAILASIQNSIKRTDHLWHSLHSKTTEARIFLCREAANLYDLRQGVKRVEGAVQETYTIGGISPAHISTALSYIAQLLVLVSHYLSLRLPAEITLPHRNYPLPTIFAPSASYLLRDVGSKLPSAQQPAPDPMEPQRLDSHRLPRPRPLSIDKSLPRLAKEDPGTYALFLEGATLLAWNVAWLCRTQGLNSMSESWEEICDMGKNLWQLLVAPPAQPSTLMRAFAGRDIHVKVKTSKVSPKTSIQRTVSFPMLGHYSHGTAHSFLGAAEGAEFMRTWRLPSPTRVIDKLKSTLMGELASAEWELLERRELDDMAHGRSSSVSQSSSIIPVSTYKMGSVDADAVSETCDLEVSSGAGNTSRLKGMSGWTKLRSRYLLIASIPDTLLRAEIARRTSNDSSATCGSKERGAYNTPIHVLALFLILVLSTLACSFPVLARRFPRLPIPRRFLFISRHFGTGVLIATAFVHLLPTAFISLTDPCLPRFWSETYRAMAGFVAMISVFVVVLVEMFFALKGAGHVHGSEYDKLMNDVGIDLASRGLHDDLENEHEPGGHVYLGRLEAYHSTDAVPPSSISNIGSSTNEPTLSSTLGLTELSDGIDFARPHHHATSPLGRKSDQMHRRSSSSDRQTRADLHQRTNMESSRHNPQRQLLQCLLLEAGILFHSIFIGMALSVATGTSFIVLLVAICFHQTFEGFALGSRIASLIPDLFAPSSMKPWLMSLAYGTTTPIGQAIGLILHNFYDPASTTGLLMVGITNAISSGLLLFAGLVELLAEDFLSETSYATLRGRRRIEACVAVLAGALLMAVVGAFA</sequence>
<dbReference type="EMBL" id="KZ825333">
    <property type="protein sequence ID" value="RAH46939.1"/>
    <property type="molecule type" value="Genomic_DNA"/>
</dbReference>
<accession>A0ACD1GCT9</accession>
<evidence type="ECO:0000313" key="2">
    <source>
        <dbReference type="Proteomes" id="UP000249057"/>
    </source>
</evidence>
<gene>
    <name evidence="1" type="ORF">BO95DRAFT_472636</name>
</gene>
<reference evidence="1" key="1">
    <citation type="submission" date="2018-02" db="EMBL/GenBank/DDBJ databases">
        <title>The genomes of Aspergillus section Nigri reveals drivers in fungal speciation.</title>
        <authorList>
            <consortium name="DOE Joint Genome Institute"/>
            <person name="Vesth T.C."/>
            <person name="Nybo J."/>
            <person name="Theobald S."/>
            <person name="Brandl J."/>
            <person name="Frisvad J.C."/>
            <person name="Nielsen K.F."/>
            <person name="Lyhne E.K."/>
            <person name="Kogle M.E."/>
            <person name="Kuo A."/>
            <person name="Riley R."/>
            <person name="Clum A."/>
            <person name="Nolan M."/>
            <person name="Lipzen A."/>
            <person name="Salamov A."/>
            <person name="Henrissat B."/>
            <person name="Wiebenga A."/>
            <person name="De vries R.P."/>
            <person name="Grigoriev I.V."/>
            <person name="Mortensen U.H."/>
            <person name="Andersen M.R."/>
            <person name="Baker S.E."/>
        </authorList>
    </citation>
    <scope>NUCLEOTIDE SEQUENCE</scope>
    <source>
        <strain evidence="1">CBS 621.78</strain>
    </source>
</reference>
<evidence type="ECO:0000313" key="1">
    <source>
        <dbReference type="EMBL" id="RAH46939.1"/>
    </source>
</evidence>